<feature type="transmembrane region" description="Helical" evidence="4">
    <location>
        <begin position="309"/>
        <end position="327"/>
    </location>
</feature>
<feature type="transmembrane region" description="Helical" evidence="4">
    <location>
        <begin position="279"/>
        <end position="297"/>
    </location>
</feature>
<dbReference type="InterPro" id="IPR036259">
    <property type="entry name" value="MFS_trans_sf"/>
</dbReference>
<organism evidence="5 6">
    <name type="scientific">Palleronia abyssalis</name>
    <dbReference type="NCBI Taxonomy" id="1501240"/>
    <lineage>
        <taxon>Bacteria</taxon>
        <taxon>Pseudomonadati</taxon>
        <taxon>Pseudomonadota</taxon>
        <taxon>Alphaproteobacteria</taxon>
        <taxon>Rhodobacterales</taxon>
        <taxon>Roseobacteraceae</taxon>
        <taxon>Palleronia</taxon>
    </lineage>
</organism>
<evidence type="ECO:0000256" key="2">
    <source>
        <dbReference type="ARBA" id="ARBA00022989"/>
    </source>
</evidence>
<feature type="transmembrane region" description="Helical" evidence="4">
    <location>
        <begin position="333"/>
        <end position="352"/>
    </location>
</feature>
<sequence length="424" mass="43660">MGRTGFEETVFEALTDDTSAPAGLTPEAQGAEAGSFLRHVASLSMTKLADGLLSPKLVLSWLLTHLGAGSILVGLLVPIRESLALLPQLFTAPRLQAMARRKWAWAIGSAVQGGACAGIVAVALTLQGNAAGVAICALLAVLALARSICSVTYKDVLGKTVGAARRGSATGFAASFASFGVIVFAAILVLWNETRLGLVLGALAVAAGLWLGAALVFAGLREAPEPGRNEGTPWGQLRLLRQDRGLARFIVVRGLLTSTALAPPYLILLGPEDGAFSRLGALLLASAAASFLSSYVWGRFADRSSRRVLAASGGIGAVALAGAPILVGAGFAGTWWGLPSVLFLLMIAYHGVRQGRSTYLVDMAPEDRRSAYTAVSNTVIGVVLMGSGVFGAVASMAGASVTLWLFAMMSGAAAWVALGLKEVE</sequence>
<keyword evidence="6" id="KW-1185">Reference proteome</keyword>
<feature type="transmembrane region" description="Helical" evidence="4">
    <location>
        <begin position="372"/>
        <end position="395"/>
    </location>
</feature>
<feature type="transmembrane region" description="Helical" evidence="4">
    <location>
        <begin position="58"/>
        <end position="79"/>
    </location>
</feature>
<dbReference type="Gene3D" id="1.20.1250.20">
    <property type="entry name" value="MFS general substrate transporter like domains"/>
    <property type="match status" value="1"/>
</dbReference>
<dbReference type="InterPro" id="IPR011701">
    <property type="entry name" value="MFS"/>
</dbReference>
<feature type="transmembrane region" description="Helical" evidence="4">
    <location>
        <begin position="197"/>
        <end position="220"/>
    </location>
</feature>
<dbReference type="Proteomes" id="UP000244912">
    <property type="component" value="Unassembled WGS sequence"/>
</dbReference>
<feature type="transmembrane region" description="Helical" evidence="4">
    <location>
        <begin position="246"/>
        <end position="267"/>
    </location>
</feature>
<dbReference type="Pfam" id="PF07690">
    <property type="entry name" value="MFS_1"/>
    <property type="match status" value="1"/>
</dbReference>
<evidence type="ECO:0008006" key="7">
    <source>
        <dbReference type="Google" id="ProtNLM"/>
    </source>
</evidence>
<proteinExistence type="predicted"/>
<dbReference type="SUPFAM" id="SSF103473">
    <property type="entry name" value="MFS general substrate transporter"/>
    <property type="match status" value="1"/>
</dbReference>
<dbReference type="AlphaFoldDB" id="A0A2R8BYT8"/>
<protein>
    <recommendedName>
        <fullName evidence="7">Major facilitator superfamily (MFS) profile domain-containing protein</fullName>
    </recommendedName>
</protein>
<name>A0A2R8BYT8_9RHOB</name>
<evidence type="ECO:0000313" key="6">
    <source>
        <dbReference type="Proteomes" id="UP000244912"/>
    </source>
</evidence>
<evidence type="ECO:0000256" key="1">
    <source>
        <dbReference type="ARBA" id="ARBA00022692"/>
    </source>
</evidence>
<dbReference type="PANTHER" id="PTHR23526">
    <property type="entry name" value="INTEGRAL MEMBRANE TRANSPORT PROTEIN-RELATED"/>
    <property type="match status" value="1"/>
</dbReference>
<dbReference type="InterPro" id="IPR052528">
    <property type="entry name" value="Sugar_transport-like"/>
</dbReference>
<evidence type="ECO:0000313" key="5">
    <source>
        <dbReference type="EMBL" id="SPJ25320.1"/>
    </source>
</evidence>
<reference evidence="5 6" key="1">
    <citation type="submission" date="2018-03" db="EMBL/GenBank/DDBJ databases">
        <authorList>
            <person name="Keele B.F."/>
        </authorList>
    </citation>
    <scope>NUCLEOTIDE SEQUENCE [LARGE SCALE GENOMIC DNA]</scope>
    <source>
        <strain evidence="5 6">CECT 8504</strain>
    </source>
</reference>
<keyword evidence="3 4" id="KW-0472">Membrane</keyword>
<dbReference type="PANTHER" id="PTHR23526:SF2">
    <property type="entry name" value="MAJOR FACILITATOR SUPERFAMILY (MFS) PROFILE DOMAIN-CONTAINING PROTEIN"/>
    <property type="match status" value="1"/>
</dbReference>
<accession>A0A2R8BYT8</accession>
<dbReference type="GO" id="GO:0022857">
    <property type="term" value="F:transmembrane transporter activity"/>
    <property type="evidence" value="ECO:0007669"/>
    <property type="project" value="InterPro"/>
</dbReference>
<gene>
    <name evidence="5" type="ORF">PAA8504_03171</name>
</gene>
<feature type="transmembrane region" description="Helical" evidence="4">
    <location>
        <begin position="103"/>
        <end position="124"/>
    </location>
</feature>
<feature type="transmembrane region" description="Helical" evidence="4">
    <location>
        <begin position="170"/>
        <end position="191"/>
    </location>
</feature>
<evidence type="ECO:0000256" key="4">
    <source>
        <dbReference type="SAM" id="Phobius"/>
    </source>
</evidence>
<feature type="transmembrane region" description="Helical" evidence="4">
    <location>
        <begin position="401"/>
        <end position="420"/>
    </location>
</feature>
<evidence type="ECO:0000256" key="3">
    <source>
        <dbReference type="ARBA" id="ARBA00023136"/>
    </source>
</evidence>
<keyword evidence="1 4" id="KW-0812">Transmembrane</keyword>
<feature type="transmembrane region" description="Helical" evidence="4">
    <location>
        <begin position="130"/>
        <end position="149"/>
    </location>
</feature>
<keyword evidence="2 4" id="KW-1133">Transmembrane helix</keyword>
<dbReference type="RefSeq" id="WP_245897661.1">
    <property type="nucleotide sequence ID" value="NZ_ONZF01000008.1"/>
</dbReference>
<dbReference type="EMBL" id="ONZF01000008">
    <property type="protein sequence ID" value="SPJ25320.1"/>
    <property type="molecule type" value="Genomic_DNA"/>
</dbReference>